<keyword evidence="3" id="KW-0813">Transport</keyword>
<evidence type="ECO:0000256" key="3">
    <source>
        <dbReference type="ARBA" id="ARBA00022448"/>
    </source>
</evidence>
<keyword evidence="9 12" id="KW-1133">Transmembrane helix</keyword>
<evidence type="ECO:0000256" key="11">
    <source>
        <dbReference type="ARBA" id="ARBA00023180"/>
    </source>
</evidence>
<evidence type="ECO:0000256" key="1">
    <source>
        <dbReference type="ARBA" id="ARBA00004128"/>
    </source>
</evidence>
<dbReference type="SUPFAM" id="SSF90123">
    <property type="entry name" value="ABC transporter transmembrane region"/>
    <property type="match status" value="2"/>
</dbReference>
<feature type="transmembrane region" description="Helical" evidence="12">
    <location>
        <begin position="190"/>
        <end position="216"/>
    </location>
</feature>
<evidence type="ECO:0000313" key="15">
    <source>
        <dbReference type="Proteomes" id="UP001146120"/>
    </source>
</evidence>
<dbReference type="FunFam" id="3.40.50.300:FF:002145">
    <property type="entry name" value="ABC transporter (MsbA subfamily)"/>
    <property type="match status" value="1"/>
</dbReference>
<evidence type="ECO:0000256" key="9">
    <source>
        <dbReference type="ARBA" id="ARBA00022989"/>
    </source>
</evidence>
<feature type="transmembrane region" description="Helical" evidence="12">
    <location>
        <begin position="112"/>
        <end position="130"/>
    </location>
</feature>
<dbReference type="GO" id="GO:0005524">
    <property type="term" value="F:ATP binding"/>
    <property type="evidence" value="ECO:0007669"/>
    <property type="project" value="UniProtKB-KW"/>
</dbReference>
<reference evidence="14" key="1">
    <citation type="submission" date="2022-11" db="EMBL/GenBank/DDBJ databases">
        <authorList>
            <person name="Morgan W.R."/>
            <person name="Tartar A."/>
        </authorList>
    </citation>
    <scope>NUCLEOTIDE SEQUENCE</scope>
    <source>
        <strain evidence="14">ARSEF 373</strain>
    </source>
</reference>
<dbReference type="Gene3D" id="1.20.1560.10">
    <property type="entry name" value="ABC transporter type 1, transmembrane domain"/>
    <property type="match status" value="1"/>
</dbReference>
<dbReference type="InterPro" id="IPR003439">
    <property type="entry name" value="ABC_transporter-like_ATP-bd"/>
</dbReference>
<evidence type="ECO:0000313" key="14">
    <source>
        <dbReference type="EMBL" id="DAZ99379.1"/>
    </source>
</evidence>
<dbReference type="EMBL" id="DAKRPA010000084">
    <property type="protein sequence ID" value="DAZ99379.1"/>
    <property type="molecule type" value="Genomic_DNA"/>
</dbReference>
<comment type="subcellular location">
    <subcellularLocation>
        <location evidence="2">Cell membrane</location>
        <topology evidence="2">Multi-pass membrane protein</topology>
    </subcellularLocation>
    <subcellularLocation>
        <location evidence="1">Vacuole membrane</location>
        <topology evidence="1">Multi-pass membrane protein</topology>
    </subcellularLocation>
</comment>
<name>A0AAV2Z197_9STRA</name>
<dbReference type="GO" id="GO:0005886">
    <property type="term" value="C:plasma membrane"/>
    <property type="evidence" value="ECO:0007669"/>
    <property type="project" value="UniProtKB-SubCell"/>
</dbReference>
<dbReference type="PANTHER" id="PTHR24223">
    <property type="entry name" value="ATP-BINDING CASSETTE SUB-FAMILY C"/>
    <property type="match status" value="1"/>
</dbReference>
<accession>A0AAV2Z197</accession>
<evidence type="ECO:0000259" key="13">
    <source>
        <dbReference type="PROSITE" id="PS50893"/>
    </source>
</evidence>
<dbReference type="SUPFAM" id="SSF52540">
    <property type="entry name" value="P-loop containing nucleoside triphosphate hydrolases"/>
    <property type="match status" value="2"/>
</dbReference>
<feature type="transmembrane region" description="Helical" evidence="12">
    <location>
        <begin position="693"/>
        <end position="711"/>
    </location>
</feature>
<dbReference type="Proteomes" id="UP001146120">
    <property type="component" value="Unassembled WGS sequence"/>
</dbReference>
<keyword evidence="15" id="KW-1185">Reference proteome</keyword>
<reference evidence="14" key="2">
    <citation type="journal article" date="2023" name="Microbiol Resour">
        <title>Decontamination and Annotation of the Draft Genome Sequence of the Oomycete Lagenidium giganteum ARSEF 373.</title>
        <authorList>
            <person name="Morgan W.R."/>
            <person name="Tartar A."/>
        </authorList>
    </citation>
    <scope>NUCLEOTIDE SEQUENCE</scope>
    <source>
        <strain evidence="14">ARSEF 373</strain>
    </source>
</reference>
<evidence type="ECO:0000256" key="4">
    <source>
        <dbReference type="ARBA" id="ARBA00022475"/>
    </source>
</evidence>
<dbReference type="GO" id="GO:0016887">
    <property type="term" value="F:ATP hydrolysis activity"/>
    <property type="evidence" value="ECO:0007669"/>
    <property type="project" value="InterPro"/>
</dbReference>
<comment type="caution">
    <text evidence="14">The sequence shown here is derived from an EMBL/GenBank/DDBJ whole genome shotgun (WGS) entry which is preliminary data.</text>
</comment>
<dbReference type="Pfam" id="PF00005">
    <property type="entry name" value="ABC_tran"/>
    <property type="match status" value="2"/>
</dbReference>
<dbReference type="InterPro" id="IPR003593">
    <property type="entry name" value="AAA+_ATPase"/>
</dbReference>
<feature type="domain" description="ABC transporter" evidence="13">
    <location>
        <begin position="774"/>
        <end position="1010"/>
    </location>
</feature>
<keyword evidence="4" id="KW-1003">Cell membrane</keyword>
<keyword evidence="7" id="KW-0547">Nucleotide-binding</keyword>
<dbReference type="InterPro" id="IPR027417">
    <property type="entry name" value="P-loop_NTPase"/>
</dbReference>
<evidence type="ECO:0000256" key="2">
    <source>
        <dbReference type="ARBA" id="ARBA00004651"/>
    </source>
</evidence>
<dbReference type="GO" id="GO:0042626">
    <property type="term" value="F:ATPase-coupled transmembrane transporter activity"/>
    <property type="evidence" value="ECO:0007669"/>
    <property type="project" value="TreeGrafter"/>
</dbReference>
<evidence type="ECO:0000256" key="8">
    <source>
        <dbReference type="ARBA" id="ARBA00022840"/>
    </source>
</evidence>
<keyword evidence="5 12" id="KW-0812">Transmembrane</keyword>
<keyword evidence="10 12" id="KW-0472">Membrane</keyword>
<evidence type="ECO:0000256" key="7">
    <source>
        <dbReference type="ARBA" id="ARBA00022741"/>
    </source>
</evidence>
<evidence type="ECO:0000256" key="6">
    <source>
        <dbReference type="ARBA" id="ARBA00022737"/>
    </source>
</evidence>
<sequence>MAGLALVSAVSADGHADLDRSKASTRATTALQSLVIQQLVTQSFSENGSRLQQRNVENDESAIVPPLLLVRVLFRRSDTVADVLTAQGRGLMALTKLIGHCALLEYQVGRRIGIISVGLCGMYFVVFSAGHRWLRRAKQPWDDASAQTIRALREYLMAVLPVQLYAWETKLRTRVLEARHHAALARARRLIIQIAIVSASWGAKWLCVGVILAVLVQLNIELSAFIVFAVILIMHKNLRDVWGDLTPIWRSREAATALERFFSPSLDNCATGSLGSTSTTRTIAHLSRPRQPLLDAASLSFNTGELVLVHGMAGSGKSLLLRSLVHQHKSSLESPPGLVVAYCEQQPWLQHASIRDNIVFGELFDEAKYRCVLEACALLPDLVRLPAGDQTMIHSRGTNLSGGQRARVALARACYADAELYVLDGTLDSVDPVVRHEVFAKCLCHLLCHKTVVLVTHDPELVSSANVDLAVLVQDSSVRATRTRRVTSTNSLLWLARCVIHDSNPGSDVVVYCVWSIGSSTLLFLVIKATGVVATTFLDALLRQLVVAITEAPVEFFEDLDVDVLVSNLWIHLKGADWSWHKIMASLASGASVACAMVLLWAWASGPLVLLLLLPVAMEWSYLTQDSMNFDMYASNAHLLGLMEHWFKEMSAGLVVVRAFGPNCQDRLVTQFESVLDLLGAQSLVMRVHDCYILLRFAFLRVMLLCIFAGLVKECDGSTARGLALVCAVYLPTELLSMSACVFRLKALMLQTHRLRDVANEAVSARQRLIVPRITTPASWPTSGAVEFDHQPSYVLRNVSFTISSGEKIGVVGRTGSGKSSLTMALFRIHEITRGRVLVDGIDVRELSLRDLRSRLRVIPQAPVFYRCSVRTYLDPYDDFEDEQLWRVLRNSGLASTLVPSLTVQLADDGANWSAGERQLLSLARALLQPSPVLVLDEAFAALDQARDDRVLELIDHAFERSTVFLITHRMDQILSFDRVLVMHDEEVAQFDRVEELLMNSDSKFFKLLETSPLTK</sequence>
<proteinExistence type="predicted"/>
<feature type="transmembrane region" description="Helical" evidence="12">
    <location>
        <begin position="723"/>
        <end position="745"/>
    </location>
</feature>
<dbReference type="InterPro" id="IPR036640">
    <property type="entry name" value="ABC1_TM_sf"/>
</dbReference>
<organism evidence="14 15">
    <name type="scientific">Lagenidium giganteum</name>
    <dbReference type="NCBI Taxonomy" id="4803"/>
    <lineage>
        <taxon>Eukaryota</taxon>
        <taxon>Sar</taxon>
        <taxon>Stramenopiles</taxon>
        <taxon>Oomycota</taxon>
        <taxon>Peronosporomycetes</taxon>
        <taxon>Pythiales</taxon>
        <taxon>Pythiaceae</taxon>
    </lineage>
</organism>
<evidence type="ECO:0000256" key="10">
    <source>
        <dbReference type="ARBA" id="ARBA00023136"/>
    </source>
</evidence>
<gene>
    <name evidence="14" type="ORF">N0F65_005281</name>
</gene>
<dbReference type="GO" id="GO:0005774">
    <property type="term" value="C:vacuolar membrane"/>
    <property type="evidence" value="ECO:0007669"/>
    <property type="project" value="UniProtKB-SubCell"/>
</dbReference>
<keyword evidence="8" id="KW-0067">ATP-binding</keyword>
<keyword evidence="11" id="KW-0325">Glycoprotein</keyword>
<evidence type="ECO:0000256" key="12">
    <source>
        <dbReference type="SAM" id="Phobius"/>
    </source>
</evidence>
<dbReference type="AlphaFoldDB" id="A0AAV2Z197"/>
<protein>
    <recommendedName>
        <fullName evidence="13">ABC transporter domain-containing protein</fullName>
    </recommendedName>
</protein>
<dbReference type="PANTHER" id="PTHR24223:SF443">
    <property type="entry name" value="MULTIDRUG-RESISTANCE LIKE PROTEIN 1, ISOFORM I"/>
    <property type="match status" value="1"/>
</dbReference>
<feature type="domain" description="ABC transporter" evidence="13">
    <location>
        <begin position="274"/>
        <end position="499"/>
    </location>
</feature>
<dbReference type="InterPro" id="IPR050173">
    <property type="entry name" value="ABC_transporter_C-like"/>
</dbReference>
<evidence type="ECO:0000256" key="5">
    <source>
        <dbReference type="ARBA" id="ARBA00022692"/>
    </source>
</evidence>
<keyword evidence="6" id="KW-0677">Repeat</keyword>
<dbReference type="SMART" id="SM00382">
    <property type="entry name" value="AAA"/>
    <property type="match status" value="2"/>
</dbReference>
<dbReference type="PROSITE" id="PS50893">
    <property type="entry name" value="ABC_TRANSPORTER_2"/>
    <property type="match status" value="2"/>
</dbReference>
<feature type="transmembrane region" description="Helical" evidence="12">
    <location>
        <begin position="608"/>
        <end position="624"/>
    </location>
</feature>
<dbReference type="Gene3D" id="3.40.50.300">
    <property type="entry name" value="P-loop containing nucleotide triphosphate hydrolases"/>
    <property type="match status" value="2"/>
</dbReference>